<evidence type="ECO:0000256" key="1">
    <source>
        <dbReference type="ARBA" id="ARBA00004651"/>
    </source>
</evidence>
<evidence type="ECO:0000259" key="13">
    <source>
        <dbReference type="PROSITE" id="PS50929"/>
    </source>
</evidence>
<dbReference type="PANTHER" id="PTHR24223">
    <property type="entry name" value="ATP-BINDING CASSETTE SUB-FAMILY C"/>
    <property type="match status" value="1"/>
</dbReference>
<feature type="domain" description="ABC transporter" evidence="12">
    <location>
        <begin position="613"/>
        <end position="839"/>
    </location>
</feature>
<dbReference type="InterPro" id="IPR056227">
    <property type="entry name" value="TMD0_ABC"/>
</dbReference>
<dbReference type="GO" id="GO:0016887">
    <property type="term" value="F:ATP hydrolysis activity"/>
    <property type="evidence" value="ECO:0007669"/>
    <property type="project" value="InterPro"/>
</dbReference>
<evidence type="ECO:0000256" key="7">
    <source>
        <dbReference type="ARBA" id="ARBA00022840"/>
    </source>
</evidence>
<dbReference type="EMBL" id="CAJVOS010000038">
    <property type="protein sequence ID" value="CAG8179108.1"/>
    <property type="molecule type" value="Genomic_DNA"/>
</dbReference>
<dbReference type="SUPFAM" id="SSF52540">
    <property type="entry name" value="P-loop containing nucleoside triphosphate hydrolases"/>
    <property type="match status" value="2"/>
</dbReference>
<dbReference type="Gene3D" id="3.40.50.300">
    <property type="entry name" value="P-loop containing nucleotide triphosphate hydrolases"/>
    <property type="match status" value="2"/>
</dbReference>
<dbReference type="SMART" id="SM00382">
    <property type="entry name" value="AAA"/>
    <property type="match status" value="2"/>
</dbReference>
<dbReference type="InterPro" id="IPR017871">
    <property type="entry name" value="ABC_transporter-like_CS"/>
</dbReference>
<keyword evidence="15" id="KW-1185">Reference proteome</keyword>
<keyword evidence="8 11" id="KW-1133">Transmembrane helix</keyword>
<feature type="transmembrane region" description="Helical" evidence="11">
    <location>
        <begin position="888"/>
        <end position="909"/>
    </location>
</feature>
<evidence type="ECO:0000259" key="12">
    <source>
        <dbReference type="PROSITE" id="PS50893"/>
    </source>
</evidence>
<evidence type="ECO:0000256" key="5">
    <source>
        <dbReference type="ARBA" id="ARBA00022692"/>
    </source>
</evidence>
<keyword evidence="9 11" id="KW-0472">Membrane</keyword>
<comment type="subcellular location">
    <subcellularLocation>
        <location evidence="1">Cell membrane</location>
        <topology evidence="1">Multi-pass membrane protein</topology>
    </subcellularLocation>
</comment>
<keyword evidence="3" id="KW-0813">Transport</keyword>
<dbReference type="CDD" id="cd03244">
    <property type="entry name" value="ABCC_MRP_domain2"/>
    <property type="match status" value="1"/>
</dbReference>
<comment type="caution">
    <text evidence="14">The sequence shown here is derived from an EMBL/GenBank/DDBJ whole genome shotgun (WGS) entry which is preliminary data.</text>
</comment>
<dbReference type="InterPro" id="IPR003439">
    <property type="entry name" value="ABC_transporter-like_ATP-bd"/>
</dbReference>
<dbReference type="GO" id="GO:0140359">
    <property type="term" value="F:ABC-type transporter activity"/>
    <property type="evidence" value="ECO:0007669"/>
    <property type="project" value="InterPro"/>
</dbReference>
<organism evidence="14 15">
    <name type="scientific">Penicillium olsonii</name>
    <dbReference type="NCBI Taxonomy" id="99116"/>
    <lineage>
        <taxon>Eukaryota</taxon>
        <taxon>Fungi</taxon>
        <taxon>Dikarya</taxon>
        <taxon>Ascomycota</taxon>
        <taxon>Pezizomycotina</taxon>
        <taxon>Eurotiomycetes</taxon>
        <taxon>Eurotiomycetidae</taxon>
        <taxon>Eurotiales</taxon>
        <taxon>Aspergillaceae</taxon>
        <taxon>Penicillium</taxon>
    </lineage>
</organism>
<dbReference type="Gene3D" id="1.20.1560.10">
    <property type="entry name" value="ABC transporter type 1, transmembrane domain"/>
    <property type="match status" value="2"/>
</dbReference>
<name>A0A9W4MZ97_PENOL</name>
<dbReference type="SUPFAM" id="SSF90123">
    <property type="entry name" value="ABC transporter transmembrane region"/>
    <property type="match status" value="2"/>
</dbReference>
<comment type="similarity">
    <text evidence="2">Belongs to the ABC transporter superfamily. ABCC family. Conjugate transporter (TC 3.A.1.208) subfamily.</text>
</comment>
<feature type="transmembrane region" description="Helical" evidence="11">
    <location>
        <begin position="309"/>
        <end position="331"/>
    </location>
</feature>
<evidence type="ECO:0000256" key="9">
    <source>
        <dbReference type="ARBA" id="ARBA00023136"/>
    </source>
</evidence>
<dbReference type="Pfam" id="PF24357">
    <property type="entry name" value="TMD0_ABC"/>
    <property type="match status" value="1"/>
</dbReference>
<dbReference type="CDD" id="cd03250">
    <property type="entry name" value="ABCC_MRP_domain1"/>
    <property type="match status" value="1"/>
</dbReference>
<evidence type="ECO:0000256" key="3">
    <source>
        <dbReference type="ARBA" id="ARBA00022448"/>
    </source>
</evidence>
<feature type="transmembrane region" description="Helical" evidence="11">
    <location>
        <begin position="408"/>
        <end position="429"/>
    </location>
</feature>
<dbReference type="FunFam" id="1.20.1560.10:FF:000066">
    <property type="entry name" value="ABC multidrug transporter (Eurofung)"/>
    <property type="match status" value="1"/>
</dbReference>
<dbReference type="InterPro" id="IPR044726">
    <property type="entry name" value="ABCC_6TM_D2"/>
</dbReference>
<reference evidence="14" key="1">
    <citation type="submission" date="2021-07" db="EMBL/GenBank/DDBJ databases">
        <authorList>
            <person name="Branca A.L. A."/>
        </authorList>
    </citation>
    <scope>NUCLEOTIDE SEQUENCE</scope>
</reference>
<keyword evidence="4" id="KW-1003">Cell membrane</keyword>
<feature type="transmembrane region" description="Helical" evidence="11">
    <location>
        <begin position="527"/>
        <end position="547"/>
    </location>
</feature>
<feature type="domain" description="ABC transporter" evidence="12">
    <location>
        <begin position="1210"/>
        <end position="1458"/>
    </location>
</feature>
<evidence type="ECO:0000256" key="6">
    <source>
        <dbReference type="ARBA" id="ARBA00022741"/>
    </source>
</evidence>
<dbReference type="CDD" id="cd18580">
    <property type="entry name" value="ABC_6TM_ABCC_D2"/>
    <property type="match status" value="1"/>
</dbReference>
<feature type="transmembrane region" description="Helical" evidence="11">
    <location>
        <begin position="930"/>
        <end position="958"/>
    </location>
</feature>
<feature type="domain" description="ABC transmembrane type-1" evidence="13">
    <location>
        <begin position="278"/>
        <end position="548"/>
    </location>
</feature>
<dbReference type="Pfam" id="PF00005">
    <property type="entry name" value="ABC_tran"/>
    <property type="match status" value="2"/>
</dbReference>
<evidence type="ECO:0000256" key="11">
    <source>
        <dbReference type="SAM" id="Phobius"/>
    </source>
</evidence>
<evidence type="ECO:0000256" key="4">
    <source>
        <dbReference type="ARBA" id="ARBA00022475"/>
    </source>
</evidence>
<dbReference type="InterPro" id="IPR027417">
    <property type="entry name" value="P-loop_NTPase"/>
</dbReference>
<keyword evidence="10" id="KW-0325">Glycoprotein</keyword>
<feature type="transmembrane region" description="Helical" evidence="11">
    <location>
        <begin position="1115"/>
        <end position="1136"/>
    </location>
</feature>
<dbReference type="InterPro" id="IPR011527">
    <property type="entry name" value="ABC1_TM_dom"/>
</dbReference>
<dbReference type="InterPro" id="IPR044746">
    <property type="entry name" value="ABCC_6TM_D1"/>
</dbReference>
<dbReference type="FunFam" id="1.20.1560.10:FF:000055">
    <property type="entry name" value="ABC multidrug transporter (Eurofung)"/>
    <property type="match status" value="1"/>
</dbReference>
<dbReference type="PROSITE" id="PS50929">
    <property type="entry name" value="ABC_TM1F"/>
    <property type="match status" value="2"/>
</dbReference>
<dbReference type="InterPro" id="IPR003593">
    <property type="entry name" value="AAA+_ATPase"/>
</dbReference>
<accession>A0A9W4MZ97</accession>
<keyword evidence="6" id="KW-0547">Nucleotide-binding</keyword>
<keyword evidence="5 11" id="KW-0812">Transmembrane</keyword>
<dbReference type="GO" id="GO:0005524">
    <property type="term" value="F:ATP binding"/>
    <property type="evidence" value="ECO:0007669"/>
    <property type="project" value="UniProtKB-KW"/>
</dbReference>
<dbReference type="CDD" id="cd18579">
    <property type="entry name" value="ABC_6TM_ABCC_D1"/>
    <property type="match status" value="1"/>
</dbReference>
<dbReference type="PANTHER" id="PTHR24223:SF399">
    <property type="entry name" value="ABC TRANSPORTER ATNG"/>
    <property type="match status" value="1"/>
</dbReference>
<feature type="transmembrane region" description="Helical" evidence="11">
    <location>
        <begin position="491"/>
        <end position="515"/>
    </location>
</feature>
<keyword evidence="7" id="KW-0067">ATP-binding</keyword>
<dbReference type="PROSITE" id="PS00211">
    <property type="entry name" value="ABC_TRANSPORTER_1"/>
    <property type="match status" value="2"/>
</dbReference>
<sequence length="1466" mass="162484">MLDPACSVELENVFGPIVASSCLHGFDFTLLFEETILTLLPLGLVLIIASIRIWKLYGVTEKVNRSWSYAAKEFSWLLYSSCHLGSLVLWRHPDAPKTSATLATEAVTICASLVLLYLSHLEHLRSIRPSTILNSFLVFTLLLDLPRLRTLYFMPETRSVFSVLAISWTIKSITLFLEAAEKRPLLKKAYEQSPIESTSGVLSRVTFWWLNPVLWLGSKSQLTVESLPALDHDIQAASDSTILSEKWRNANQYNSNALLWIMISHYKWAFLRGVLPRLLHTGFCFGQPFLVERVLNFMTEPEHVNSTNYARGLVAAYAIVYIGIAISRSAYEHQTNRIIAMVRGSLVTLIFEKTLRMSTSAVADSGAITLMSTDIERISGCLREIHEVYCSLIEIAVALWLLTRLLKLAVISSTVFVILCLIAGVPLAVSCGEAQGVWLEAVEERVAVTSRVLGVMKSVKMTGLTETISNSLRDLRSAEIDSSFKFRLYEALGVTLSFASSTLSPVFGFGAYILIARANDSNTLTNGLAFSALTLFSILDMPMGSIVNGSEDSLAVVNCFQRIQKHLLEKEKTDYRLSHGSQHPPSVPPATAARLVDIDVTTEQHSMEPCTTMRNLSASWSVDTESVLKDLNLDIPSSETTMIVGPVGSGKSSFLRVLLGEIPECSGTISTNFTHAAYCNQSPWITFGTIQENIIGGSSWNQALYNQIVKVCALETDFQQLPSGDQTKVGVRGSRLSGGQQMRVALARALYSKEQVLILDDALTGLDRETEKLILENVFAAKGIIKESRRTVIMATNSAHHLLYADNIIALDASGRVIEQGRYQDLMNAGGYVSTISGSSKAPSTTRAPDMTIDQETLQGLSIEEDQEGDSGRRTGDLTVYTFYFQNIGWPLLLTFIACCVLFILGLSFPQIWLQWWTRANEQHPNQHVWYWLSVYAALGLFSLFSAFLGSWVIIMIIQPKASRKFHEILLRTTLSATTSFLTSTDAGTTTNSQDLELIDGELPCALELTINAALSCVIEGFLVFFGSSYLTAAAIPFCVLAVYYVATFYVQTSRQMRLLDIEKKAPLFSQFLETLGGLSSIRAYGWEGDYQRRNQIALEASQRPFYMLYCIQRWITLVLDLLVAAIAVIVISVALSLRGNASMNLLGIALFNIVNFSATLQSLVKNWIELETSIGAVSRIRSYEQQTLTEDLDSETQIVAEDWPQKGCVEIHNLSASYEVTSEPVLKEIDLKVSHGEKVALCGRTGSGKSSLVSALLRILEPSCGSIFIDNTDISRMSRANVRSKINTIPQQPFFLRGSIRLNANPEENVTDDTIIECLQIVKLWSLIESKGGLDADWSDDLLSHGQQQLFCLARAMCKSSNLLVMDEATSRYAKISQSIETYADAPRSVDAETDTLMQCVIREQFKDRTIIAIVHKLHTVLDFDKIAVMDNGRIVEFDSPAALLSKEGSAFKSLYESFHHDADI</sequence>
<dbReference type="Proteomes" id="UP001153618">
    <property type="component" value="Unassembled WGS sequence"/>
</dbReference>
<gene>
    <name evidence="14" type="ORF">POLS_LOCUS6893</name>
</gene>
<dbReference type="FunFam" id="3.40.50.300:FF:000838">
    <property type="entry name" value="ABC multidrug transporter (Eurofung)"/>
    <property type="match status" value="1"/>
</dbReference>
<dbReference type="InterPro" id="IPR050173">
    <property type="entry name" value="ABC_transporter_C-like"/>
</dbReference>
<dbReference type="PROSITE" id="PS50893">
    <property type="entry name" value="ABC_TRANSPORTER_2"/>
    <property type="match status" value="2"/>
</dbReference>
<feature type="domain" description="ABC transmembrane type-1" evidence="13">
    <location>
        <begin position="893"/>
        <end position="1173"/>
    </location>
</feature>
<dbReference type="InterPro" id="IPR036640">
    <property type="entry name" value="ABC1_TM_sf"/>
</dbReference>
<feature type="transmembrane region" description="Helical" evidence="11">
    <location>
        <begin position="1030"/>
        <end position="1051"/>
    </location>
</feature>
<protein>
    <submittedName>
        <fullName evidence="14">Uncharacterized protein</fullName>
    </submittedName>
</protein>
<evidence type="ECO:0000313" key="15">
    <source>
        <dbReference type="Proteomes" id="UP001153618"/>
    </source>
</evidence>
<feature type="transmembrane region" description="Helical" evidence="11">
    <location>
        <begin position="36"/>
        <end position="54"/>
    </location>
</feature>
<evidence type="ECO:0000256" key="8">
    <source>
        <dbReference type="ARBA" id="ARBA00022989"/>
    </source>
</evidence>
<dbReference type="OrthoDB" id="6500128at2759"/>
<proteinExistence type="inferred from homology"/>
<evidence type="ECO:0000256" key="2">
    <source>
        <dbReference type="ARBA" id="ARBA00009726"/>
    </source>
</evidence>
<dbReference type="Pfam" id="PF00664">
    <property type="entry name" value="ABC_membrane"/>
    <property type="match status" value="2"/>
</dbReference>
<dbReference type="GO" id="GO:0005886">
    <property type="term" value="C:plasma membrane"/>
    <property type="evidence" value="ECO:0007669"/>
    <property type="project" value="UniProtKB-SubCell"/>
</dbReference>
<evidence type="ECO:0000313" key="14">
    <source>
        <dbReference type="EMBL" id="CAG8179108.1"/>
    </source>
</evidence>
<evidence type="ECO:0000256" key="10">
    <source>
        <dbReference type="ARBA" id="ARBA00023180"/>
    </source>
</evidence>